<dbReference type="InterPro" id="IPR016024">
    <property type="entry name" value="ARM-type_fold"/>
</dbReference>
<gene>
    <name evidence="2" type="ORF">EVOR1521_LOCUS23018</name>
</gene>
<dbReference type="Gene3D" id="1.20.120.1750">
    <property type="match status" value="1"/>
</dbReference>
<reference evidence="2" key="1">
    <citation type="submission" date="2023-08" db="EMBL/GenBank/DDBJ databases">
        <authorList>
            <person name="Chen Y."/>
            <person name="Shah S."/>
            <person name="Dougan E. K."/>
            <person name="Thang M."/>
            <person name="Chan C."/>
        </authorList>
    </citation>
    <scope>NUCLEOTIDE SEQUENCE</scope>
</reference>
<evidence type="ECO:0000313" key="2">
    <source>
        <dbReference type="EMBL" id="CAJ1399499.1"/>
    </source>
</evidence>
<dbReference type="Gene3D" id="3.40.50.150">
    <property type="entry name" value="Vaccinia Virus protein VP39"/>
    <property type="match status" value="1"/>
</dbReference>
<dbReference type="Pfam" id="PF08241">
    <property type="entry name" value="Methyltransf_11"/>
    <property type="match status" value="1"/>
</dbReference>
<dbReference type="EMBL" id="CAUJNA010003339">
    <property type="protein sequence ID" value="CAJ1399499.1"/>
    <property type="molecule type" value="Genomic_DNA"/>
</dbReference>
<evidence type="ECO:0000259" key="1">
    <source>
        <dbReference type="Pfam" id="PF08241"/>
    </source>
</evidence>
<dbReference type="InterPro" id="IPR031127">
    <property type="entry name" value="E3_UB_ligase_RBR"/>
</dbReference>
<comment type="caution">
    <text evidence="2">The sequence shown here is derived from an EMBL/GenBank/DDBJ whole genome shotgun (WGS) entry which is preliminary data.</text>
</comment>
<dbReference type="SUPFAM" id="SSF57850">
    <property type="entry name" value="RING/U-box"/>
    <property type="match status" value="1"/>
</dbReference>
<accession>A0AA36NB64</accession>
<keyword evidence="3" id="KW-1185">Reference proteome</keyword>
<proteinExistence type="predicted"/>
<dbReference type="SUPFAM" id="SSF53335">
    <property type="entry name" value="S-adenosyl-L-methionine-dependent methyltransferases"/>
    <property type="match status" value="1"/>
</dbReference>
<feature type="domain" description="Methyltransferase type 11" evidence="1">
    <location>
        <begin position="136"/>
        <end position="235"/>
    </location>
</feature>
<dbReference type="CDD" id="cd22584">
    <property type="entry name" value="Rcat_RBR_unk"/>
    <property type="match status" value="1"/>
</dbReference>
<evidence type="ECO:0000313" key="3">
    <source>
        <dbReference type="Proteomes" id="UP001178507"/>
    </source>
</evidence>
<protein>
    <recommendedName>
        <fullName evidence="1">Methyltransferase type 11 domain-containing protein</fullName>
    </recommendedName>
</protein>
<dbReference type="PANTHER" id="PTHR11685">
    <property type="entry name" value="RBR FAMILY RING FINGER AND IBR DOMAIN-CONTAINING"/>
    <property type="match status" value="1"/>
</dbReference>
<dbReference type="Proteomes" id="UP001178507">
    <property type="component" value="Unassembled WGS sequence"/>
</dbReference>
<name>A0AA36NB64_9DINO</name>
<dbReference type="GO" id="GO:0004842">
    <property type="term" value="F:ubiquitin-protein transferase activity"/>
    <property type="evidence" value="ECO:0007669"/>
    <property type="project" value="InterPro"/>
</dbReference>
<dbReference type="InterPro" id="IPR013216">
    <property type="entry name" value="Methyltransf_11"/>
</dbReference>
<dbReference type="GO" id="GO:0008757">
    <property type="term" value="F:S-adenosylmethionine-dependent methyltransferase activity"/>
    <property type="evidence" value="ECO:0007669"/>
    <property type="project" value="InterPro"/>
</dbReference>
<dbReference type="InterPro" id="IPR029063">
    <property type="entry name" value="SAM-dependent_MTases_sf"/>
</dbReference>
<dbReference type="GO" id="GO:0016567">
    <property type="term" value="P:protein ubiquitination"/>
    <property type="evidence" value="ECO:0007669"/>
    <property type="project" value="InterPro"/>
</dbReference>
<sequence>MLPARAARGILSARRLTPLKRHYWARKNPRRGYIAQLPDWRDYLPETIAARLLYRLERWVGQKQTLYPEHLDFCNSGGKFGVPIPAPELVRNGFPKGCWEWQMHLYGAALYWHLATTAGAAVADADEEMLKHKRVLEVSCMRGGGARYLAEVAQVASYVATDSRAENIEICRERHKVRPSEILRYEQVAPEDLAARFGSGAFDVLLCVEDGADFEGKAAFARSCAEVLRSEGLLLLCDAFESQQLRELTAALEAAHFAVEVCVDMGKWVRATGLAPVQLGETHGTGGIAPCTYVRILARKQRLPVFQVSCTAPRKSTESDGRVPQRATEATEEAMAGYLQPEHFEPGTPGENLEGWNDREVCDAFHKMWEIFVGYDNSVATEYFLLDHPHLIERVLKYSRLDVLPLDVPAKDFGEFTERYNFFKCDVSASDDAVVRNGQLSFTSYSYAAVYIPPLNFGSLREMTVSFYFSIDNLGEDMSVTKRFGFRLGQLEVYFVPDTDITDIGQFRRCYTHVAGADPQVEYLDQAAFLEGELMRVVFQIHQDHMSTMHLCKTTGSAAFSKDVELNRLGFCNAASRATDFLGIFADGGDEKMFRIESLSLLQYEEDPQSTRLIPVWPELKFRAERLLWMVMEGCNREYTGTVSFGADSRAKAIACIFTTLVHLTQSSVRTRGMKAISSILKSIDLLILRPEDKGALMPHLGKLVRLFDFLVSLEMSDQYLWEQACVVHVLGHCVAGDEHRSAELLQFDNSMFSVGLQNCLSADSRRAHKENLIARSETGSTEVQPTIRLQNAALFCLSALGLPQSSAELQEKGCVLEKRERPIGQLHHHDAERLLRILGTHDASNDHPAVFPSYTLMFVAAVKRELCVSAKAAVFQALVVNESNLPNVYVSLEDFTVCVQVRTKSGRLESVQSTLRLIDQVMPVTVTVVVDGLLVFLYLNGREGLDQPKRLSDYAAEVQAGEISCGRSNKAVEALEHGLVKKEEDPVLSGALLLLRFYPRAMVAYEVESKMQVARSQAAKALKKRGGKEEIPLTVFNIIEVTQLVIQFTYVQLNDESLAAMGHKKAGLQEVLDPDTIMWMVLALGTAAMYLPHQHPKFLELIKQPFVKVMQMIAGIIDGNAKDLSNYEQAFIAACTVYVAFVLASPRGKNILQDDLAAKLIIKMNGYSDSPIDFSDYVIKNCQSISSRVAVLILRAKQESPATLALVLDAVISRIVNEDGVIFKEDLQEFLVDQGLGAVIQVLDFVGRGLLDIERRERDRKKGDTKRLTQAESEEQARQEKAERLALEQVGNLAARIHRQLFLQLHHVMDEVIHGLPLDEVSMLALVKMIGTVLEVPQVIFMPSSSLHAEKMQDIEVAEGMPFECWRSVWELSCDKLRVWTEKFYPMSLRTYGEVSTLLEDLQEQVCVRDKKHIGSPRLEIGALTQSNKAWIHFQSSQPKMMTDTEVRVLAVHEPPVEVPVKKSGHKYCAEPSRLVAFANAVLCNNRFKDEVYANVVVILAELNLPELYTSMVPLLVQTALQSDWLCRLVSHELLHNVLYPDKHLLPLLYEAVLSSATPLQTRYTLLELCRRIAHSSFTPLDGFEEFLQVLRSRAPPELHAEGKVSIRDASGIKPAHDASAVSLLLSSISIGVPEDVQVSVVGLASMIIARDINACEQAILENQYHDGVVVDGDKPFFLWRTFADLVSSRKRSLQKATARFLNTLFWRLPQDTIELTTRPRGQSSEEYWMLPRLLDALGHPDDEAVEDLLQVLLPLASPVQVVKKEDLEEEFAHLVFVPQHTRPRERETPAERLLREAANMISDGERISVPPPCAAKGTAERLIFRAKRVGSNDFPSFEDSAAPVNYATMHNHSWQNRRCDAHGVCESCLSRHVEVQILEGHYNVRCPGENCSYRLIPLDVQRALERLPSGPALLERYEQLRSQCHEQRLRELLTQKGDSEEWLLAQAQPCPSCLALVRRETGCLHVFCRCGCSFCYGCGGPSWDCICPHMEKQADMVFAAWLRSADESPVAWLWDCRSEGPKEERLLTSLHFWLWMARAPVPLPWDTFVEPSEGGNLAVAKLPAIQWLEEGDDMGDVYDLEDPFYYFYPSDDEEEDDAWCSWYRRMPQKTMRPYPSQRQVRRSDRYRHQPLRWTEEKAWVAGEVLRSAAPLQRKRQRAAEAKAARPAERRAAELRAARRLQKRRPDVVDVVDVA</sequence>
<dbReference type="SUPFAM" id="SSF48371">
    <property type="entry name" value="ARM repeat"/>
    <property type="match status" value="1"/>
</dbReference>
<organism evidence="2 3">
    <name type="scientific">Effrenium voratum</name>
    <dbReference type="NCBI Taxonomy" id="2562239"/>
    <lineage>
        <taxon>Eukaryota</taxon>
        <taxon>Sar</taxon>
        <taxon>Alveolata</taxon>
        <taxon>Dinophyceae</taxon>
        <taxon>Suessiales</taxon>
        <taxon>Symbiodiniaceae</taxon>
        <taxon>Effrenium</taxon>
    </lineage>
</organism>